<dbReference type="EMBL" id="CP111014">
    <property type="protein sequence ID" value="WAQ98275.1"/>
    <property type="molecule type" value="Genomic_DNA"/>
</dbReference>
<accession>A0ABY7DPI2</accession>
<reference evidence="1" key="1">
    <citation type="submission" date="2022-11" db="EMBL/GenBank/DDBJ databases">
        <title>Centuries of genome instability and evolution in soft-shell clam transmissible cancer (bioRxiv).</title>
        <authorList>
            <person name="Hart S.F.M."/>
            <person name="Yonemitsu M.A."/>
            <person name="Giersch R.M."/>
            <person name="Beal B.F."/>
            <person name="Arriagada G."/>
            <person name="Davis B.W."/>
            <person name="Ostrander E.A."/>
            <person name="Goff S.P."/>
            <person name="Metzger M.J."/>
        </authorList>
    </citation>
    <scope>NUCLEOTIDE SEQUENCE</scope>
    <source>
        <strain evidence="1">MELC-2E11</strain>
        <tissue evidence="1">Siphon/mantle</tissue>
    </source>
</reference>
<gene>
    <name evidence="1" type="ORF">MAR_022648</name>
</gene>
<name>A0ABY7DPI2_MYAAR</name>
<evidence type="ECO:0000313" key="2">
    <source>
        <dbReference type="Proteomes" id="UP001164746"/>
    </source>
</evidence>
<evidence type="ECO:0000313" key="1">
    <source>
        <dbReference type="EMBL" id="WAQ98275.1"/>
    </source>
</evidence>
<dbReference type="Proteomes" id="UP001164746">
    <property type="component" value="Chromosome 3"/>
</dbReference>
<proteinExistence type="predicted"/>
<organism evidence="1 2">
    <name type="scientific">Mya arenaria</name>
    <name type="common">Soft-shell clam</name>
    <dbReference type="NCBI Taxonomy" id="6604"/>
    <lineage>
        <taxon>Eukaryota</taxon>
        <taxon>Metazoa</taxon>
        <taxon>Spiralia</taxon>
        <taxon>Lophotrochozoa</taxon>
        <taxon>Mollusca</taxon>
        <taxon>Bivalvia</taxon>
        <taxon>Autobranchia</taxon>
        <taxon>Heteroconchia</taxon>
        <taxon>Euheterodonta</taxon>
        <taxon>Imparidentia</taxon>
        <taxon>Neoheterodontei</taxon>
        <taxon>Myida</taxon>
        <taxon>Myoidea</taxon>
        <taxon>Myidae</taxon>
        <taxon>Mya</taxon>
    </lineage>
</organism>
<protein>
    <submittedName>
        <fullName evidence="1">Uncharacterized protein</fullName>
    </submittedName>
</protein>
<keyword evidence="2" id="KW-1185">Reference proteome</keyword>
<sequence>MHGLEGSSLDANPVLVGIPMTMRDRIVYDDRNLTFKDNKCEDLEHSTVVDSEIGEKEDETLFDMRTFQFNTTST</sequence>